<evidence type="ECO:0000313" key="3">
    <source>
        <dbReference type="Proteomes" id="UP001166286"/>
    </source>
</evidence>
<dbReference type="InterPro" id="IPR004843">
    <property type="entry name" value="Calcineurin-like_PHP"/>
</dbReference>
<dbReference type="GO" id="GO:0016787">
    <property type="term" value="F:hydrolase activity"/>
    <property type="evidence" value="ECO:0007669"/>
    <property type="project" value="InterPro"/>
</dbReference>
<keyword evidence="3" id="KW-1185">Reference proteome</keyword>
<organism evidence="2 3">
    <name type="scientific">Cladonia borealis</name>
    <dbReference type="NCBI Taxonomy" id="184061"/>
    <lineage>
        <taxon>Eukaryota</taxon>
        <taxon>Fungi</taxon>
        <taxon>Dikarya</taxon>
        <taxon>Ascomycota</taxon>
        <taxon>Pezizomycotina</taxon>
        <taxon>Lecanoromycetes</taxon>
        <taxon>OSLEUM clade</taxon>
        <taxon>Lecanoromycetidae</taxon>
        <taxon>Lecanorales</taxon>
        <taxon>Lecanorineae</taxon>
        <taxon>Cladoniaceae</taxon>
        <taxon>Cladonia</taxon>
    </lineage>
</organism>
<dbReference type="Pfam" id="PF00149">
    <property type="entry name" value="Metallophos"/>
    <property type="match status" value="1"/>
</dbReference>
<dbReference type="InterPro" id="IPR051693">
    <property type="entry name" value="UPF0046_metallophosphoest"/>
</dbReference>
<name>A0AA39UBJ9_9LECA</name>
<dbReference type="EMBL" id="JAFEKC020000008">
    <property type="protein sequence ID" value="KAK0513521.1"/>
    <property type="molecule type" value="Genomic_DNA"/>
</dbReference>
<evidence type="ECO:0000313" key="2">
    <source>
        <dbReference type="EMBL" id="KAK0513521.1"/>
    </source>
</evidence>
<dbReference type="SUPFAM" id="SSF56300">
    <property type="entry name" value="Metallo-dependent phosphatases"/>
    <property type="match status" value="1"/>
</dbReference>
<feature type="domain" description="Calcineurin-like phosphoesterase" evidence="1">
    <location>
        <begin position="22"/>
        <end position="229"/>
    </location>
</feature>
<sequence length="312" mass="34564">MAGNSTIATRFPVLLDTHNFEFTADTSQPLKLPTPKADVLLHCGDLTEVGGISSFKRALKMLGSIDAELKLVIPGNHDLELDKAFWEAQRDEEGNAEDPEDHDPAIKAMTGPLAADAGVIYLTEGTHSFTLKTGAKFSIYVSPYTPAFGNWAFAYKHNEDRFNSPQQTANGITSIATDPIPDDIDIVMTHGPPRGILDWCPQGNVGCSNLVQAVRRVKPLMHCFGHIHEGHGVEAVDWKKKQQSVAERPPRKNEVIRRFFENDPIENPYPQPFVWKDGRGGRTLAVNASIMTRDYKPENAPWLISLNLPRSS</sequence>
<comment type="caution">
    <text evidence="2">The sequence shown here is derived from an EMBL/GenBank/DDBJ whole genome shotgun (WGS) entry which is preliminary data.</text>
</comment>
<dbReference type="PANTHER" id="PTHR12905">
    <property type="entry name" value="METALLOPHOSPHOESTERASE"/>
    <property type="match status" value="1"/>
</dbReference>
<dbReference type="Proteomes" id="UP001166286">
    <property type="component" value="Unassembled WGS sequence"/>
</dbReference>
<protein>
    <recommendedName>
        <fullName evidence="1">Calcineurin-like phosphoesterase domain-containing protein</fullName>
    </recommendedName>
</protein>
<dbReference type="InterPro" id="IPR029052">
    <property type="entry name" value="Metallo-depent_PP-like"/>
</dbReference>
<dbReference type="AlphaFoldDB" id="A0AA39UBJ9"/>
<gene>
    <name evidence="2" type="ORF">JMJ35_004507</name>
</gene>
<dbReference type="Gene3D" id="3.60.21.10">
    <property type="match status" value="1"/>
</dbReference>
<dbReference type="PANTHER" id="PTHR12905:SF0">
    <property type="entry name" value="CALCINEURIN-LIKE PHOSPHOESTERASE DOMAIN-CONTAINING PROTEIN"/>
    <property type="match status" value="1"/>
</dbReference>
<dbReference type="CDD" id="cd07379">
    <property type="entry name" value="MPP_239FB"/>
    <property type="match status" value="1"/>
</dbReference>
<evidence type="ECO:0000259" key="1">
    <source>
        <dbReference type="Pfam" id="PF00149"/>
    </source>
</evidence>
<reference evidence="2" key="1">
    <citation type="submission" date="2023-03" db="EMBL/GenBank/DDBJ databases">
        <title>Complete genome of Cladonia borealis.</title>
        <authorList>
            <person name="Park H."/>
        </authorList>
    </citation>
    <scope>NUCLEOTIDE SEQUENCE</scope>
    <source>
        <strain evidence="2">ANT050790</strain>
    </source>
</reference>
<proteinExistence type="predicted"/>
<accession>A0AA39UBJ9</accession>